<sequence>MELRDKVVLVTGGANGIGRASAERFARAGAHVLVADVDARAGAEVAGAVGGAFVACDVTDLDSCTAAVAAAEERFGGLDVAFLNAGVALGSDLGEGFDLLAYRRAMSVNIDGVVFGVHAALPALKRRGGAIVATASLAGLTAAPADPVYCANKHAVVGLVRALGPVLAKDGVRVNAVCPGYAETAIIGPIEGMIAAAGIPLLTPDDVAAAVEAILAGEGTGEAWFVQPGRAPAPFAFRNVPGPRDADGGRVGGVPETP</sequence>
<evidence type="ECO:0000313" key="5">
    <source>
        <dbReference type="EMBL" id="MFI7588765.1"/>
    </source>
</evidence>
<accession>A0ABW8AQV4</accession>
<proteinExistence type="inferred from homology"/>
<dbReference type="Proteomes" id="UP001612915">
    <property type="component" value="Unassembled WGS sequence"/>
</dbReference>
<dbReference type="SUPFAM" id="SSF51735">
    <property type="entry name" value="NAD(P)-binding Rossmann-fold domains"/>
    <property type="match status" value="1"/>
</dbReference>
<evidence type="ECO:0000256" key="4">
    <source>
        <dbReference type="SAM" id="MobiDB-lite"/>
    </source>
</evidence>
<evidence type="ECO:0000256" key="1">
    <source>
        <dbReference type="ARBA" id="ARBA00006484"/>
    </source>
</evidence>
<dbReference type="RefSeq" id="WP_398282778.1">
    <property type="nucleotide sequence ID" value="NZ_JBITLV010000005.1"/>
</dbReference>
<comment type="caution">
    <text evidence="5">The sequence shown here is derived from an EMBL/GenBank/DDBJ whole genome shotgun (WGS) entry which is preliminary data.</text>
</comment>
<feature type="region of interest" description="Disordered" evidence="4">
    <location>
        <begin position="239"/>
        <end position="258"/>
    </location>
</feature>
<dbReference type="PANTHER" id="PTHR43180">
    <property type="entry name" value="3-OXOACYL-(ACYL-CARRIER-PROTEIN) REDUCTASE (AFU_ORTHOLOGUE AFUA_6G11210)"/>
    <property type="match status" value="1"/>
</dbReference>
<gene>
    <name evidence="5" type="ORF">ACIB24_16975</name>
</gene>
<dbReference type="PANTHER" id="PTHR43180:SF33">
    <property type="entry name" value="15-HYDROXYPROSTAGLANDIN DEHYDROGENASE [NAD(+)]-LIKE"/>
    <property type="match status" value="1"/>
</dbReference>
<name>A0ABW8AQV4_9ACTN</name>
<dbReference type="Pfam" id="PF00106">
    <property type="entry name" value="adh_short"/>
    <property type="match status" value="1"/>
</dbReference>
<organism evidence="5 6">
    <name type="scientific">Spongisporangium articulatum</name>
    <dbReference type="NCBI Taxonomy" id="3362603"/>
    <lineage>
        <taxon>Bacteria</taxon>
        <taxon>Bacillati</taxon>
        <taxon>Actinomycetota</taxon>
        <taxon>Actinomycetes</taxon>
        <taxon>Kineosporiales</taxon>
        <taxon>Kineosporiaceae</taxon>
        <taxon>Spongisporangium</taxon>
    </lineage>
</organism>
<dbReference type="Gene3D" id="3.40.50.720">
    <property type="entry name" value="NAD(P)-binding Rossmann-like Domain"/>
    <property type="match status" value="1"/>
</dbReference>
<comment type="similarity">
    <text evidence="1 3">Belongs to the short-chain dehydrogenases/reductases (SDR) family.</text>
</comment>
<reference evidence="5 6" key="1">
    <citation type="submission" date="2024-10" db="EMBL/GenBank/DDBJ databases">
        <title>The Natural Products Discovery Center: Release of the First 8490 Sequenced Strains for Exploring Actinobacteria Biosynthetic Diversity.</title>
        <authorList>
            <person name="Kalkreuter E."/>
            <person name="Kautsar S.A."/>
            <person name="Yang D."/>
            <person name="Bader C.D."/>
            <person name="Teijaro C.N."/>
            <person name="Fluegel L."/>
            <person name="Davis C.M."/>
            <person name="Simpson J.R."/>
            <person name="Lauterbach L."/>
            <person name="Steele A.D."/>
            <person name="Gui C."/>
            <person name="Meng S."/>
            <person name="Li G."/>
            <person name="Viehrig K."/>
            <person name="Ye F."/>
            <person name="Su P."/>
            <person name="Kiefer A.F."/>
            <person name="Nichols A."/>
            <person name="Cepeda A.J."/>
            <person name="Yan W."/>
            <person name="Fan B."/>
            <person name="Jiang Y."/>
            <person name="Adhikari A."/>
            <person name="Zheng C.-J."/>
            <person name="Schuster L."/>
            <person name="Cowan T.M."/>
            <person name="Smanski M.J."/>
            <person name="Chevrette M.G."/>
            <person name="De Carvalho L.P.S."/>
            <person name="Shen B."/>
        </authorList>
    </citation>
    <scope>NUCLEOTIDE SEQUENCE [LARGE SCALE GENOMIC DNA]</scope>
    <source>
        <strain evidence="5 6">NPDC049639</strain>
    </source>
</reference>
<dbReference type="InterPro" id="IPR002347">
    <property type="entry name" value="SDR_fam"/>
</dbReference>
<evidence type="ECO:0000313" key="6">
    <source>
        <dbReference type="Proteomes" id="UP001612915"/>
    </source>
</evidence>
<dbReference type="PRINTS" id="PR00081">
    <property type="entry name" value="GDHRDH"/>
</dbReference>
<keyword evidence="2" id="KW-0560">Oxidoreductase</keyword>
<evidence type="ECO:0000256" key="2">
    <source>
        <dbReference type="ARBA" id="ARBA00023002"/>
    </source>
</evidence>
<dbReference type="InterPro" id="IPR036291">
    <property type="entry name" value="NAD(P)-bd_dom_sf"/>
</dbReference>
<protein>
    <submittedName>
        <fullName evidence="5">SDR family NAD(P)-dependent oxidoreductase</fullName>
    </submittedName>
</protein>
<dbReference type="EMBL" id="JBITLV010000005">
    <property type="protein sequence ID" value="MFI7588765.1"/>
    <property type="molecule type" value="Genomic_DNA"/>
</dbReference>
<keyword evidence="6" id="KW-1185">Reference proteome</keyword>
<dbReference type="PRINTS" id="PR00080">
    <property type="entry name" value="SDRFAMILY"/>
</dbReference>
<evidence type="ECO:0000256" key="3">
    <source>
        <dbReference type="RuleBase" id="RU000363"/>
    </source>
</evidence>